<accession>A0A831RLK6</accession>
<evidence type="ECO:0000256" key="1">
    <source>
        <dbReference type="ARBA" id="ARBA00004651"/>
    </source>
</evidence>
<dbReference type="Pfam" id="PF00005">
    <property type="entry name" value="ABC_tran"/>
    <property type="match status" value="1"/>
</dbReference>
<evidence type="ECO:0000259" key="8">
    <source>
        <dbReference type="PROSITE" id="PS50893"/>
    </source>
</evidence>
<dbReference type="EMBL" id="DRKP01000023">
    <property type="protein sequence ID" value="HEB95205.1"/>
    <property type="molecule type" value="Genomic_DNA"/>
</dbReference>
<protein>
    <submittedName>
        <fullName evidence="10">ABC transporter ATP-binding protein</fullName>
    </submittedName>
</protein>
<comment type="caution">
    <text evidence="10">The sequence shown here is derived from an EMBL/GenBank/DDBJ whole genome shotgun (WGS) entry which is preliminary data.</text>
</comment>
<dbReference type="AlphaFoldDB" id="A0A831RLK6"/>
<dbReference type="Proteomes" id="UP000886251">
    <property type="component" value="Unassembled WGS sequence"/>
</dbReference>
<dbReference type="SMART" id="SM00382">
    <property type="entry name" value="AAA"/>
    <property type="match status" value="1"/>
</dbReference>
<evidence type="ECO:0000256" key="5">
    <source>
        <dbReference type="ARBA" id="ARBA00022989"/>
    </source>
</evidence>
<dbReference type="CDD" id="cd07346">
    <property type="entry name" value="ABC_6TM_exporters"/>
    <property type="match status" value="1"/>
</dbReference>
<dbReference type="InterPro" id="IPR039421">
    <property type="entry name" value="Type_1_exporter"/>
</dbReference>
<proteinExistence type="predicted"/>
<dbReference type="PROSITE" id="PS50893">
    <property type="entry name" value="ABC_TRANSPORTER_2"/>
    <property type="match status" value="1"/>
</dbReference>
<dbReference type="PROSITE" id="PS00211">
    <property type="entry name" value="ABC_TRANSPORTER_1"/>
    <property type="match status" value="1"/>
</dbReference>
<dbReference type="GO" id="GO:0034040">
    <property type="term" value="F:ATPase-coupled lipid transmembrane transporter activity"/>
    <property type="evidence" value="ECO:0007669"/>
    <property type="project" value="TreeGrafter"/>
</dbReference>
<keyword evidence="6 7" id="KW-0472">Membrane</keyword>
<dbReference type="SUPFAM" id="SSF90123">
    <property type="entry name" value="ABC transporter transmembrane region"/>
    <property type="match status" value="1"/>
</dbReference>
<keyword evidence="5 7" id="KW-1133">Transmembrane helix</keyword>
<dbReference type="GO" id="GO:0005524">
    <property type="term" value="F:ATP binding"/>
    <property type="evidence" value="ECO:0007669"/>
    <property type="project" value="UniProtKB-KW"/>
</dbReference>
<gene>
    <name evidence="10" type="ORF">ENI96_02085</name>
</gene>
<name>A0A831RLK6_9GAMM</name>
<dbReference type="Gene3D" id="3.40.50.300">
    <property type="entry name" value="P-loop containing nucleotide triphosphate hydrolases"/>
    <property type="match status" value="1"/>
</dbReference>
<evidence type="ECO:0000256" key="7">
    <source>
        <dbReference type="SAM" id="Phobius"/>
    </source>
</evidence>
<sequence length="582" mass="64959">MVLAHRSELVKANLIAILGALISVPIPLLIPLLVDEVLLHQPARAVATMNRLFPDAWHGPILYITVILFLTLAMRLLALVLGVWQTRQFTIISKDVIFRIRRRLLQRLERVSMAEYETLGSGTVASHLVTDLDAVDSFIGVATSKFLVAVLSIVGTAVVLIWMNWQLALFILLLNPVVIWVTVQFGRRVKELKRRENSAYQAFQEALSETLDAIQQIRASNREHHYIARIIHKADRIRHHSASFTWKADGAQRLSFTIFLFGFDIFRALSMVMVLYSGLSIGQMMAVFAYLWFMMNPVQEVLAIQYAYNGARAAMERINRLMRIGLEPVYPHEVNPFAGRRTVSLGLEKVCFRYGDGPLVLDDVSLLVQAGEKVAIVGASGGGKTTLVQVILGLYPPVSGQIYFDGVPVTRIGMDVVRDNVATVLQHPALFNDSVRMNLTLGREIPEERLWQALAIAQLDQVVRGLEQGLETLVGRDGIRLSGGQQQRLAVARMVLGDPKVVILDEATSALDVHTEERLHRALQTFLQGRTTLIIAHRLSAVKQADRALVFESGRIVEEGSHDELIRGDGLYASLYGRQLEC</sequence>
<dbReference type="InterPro" id="IPR027417">
    <property type="entry name" value="P-loop_NTPase"/>
</dbReference>
<evidence type="ECO:0000256" key="4">
    <source>
        <dbReference type="ARBA" id="ARBA00022840"/>
    </source>
</evidence>
<dbReference type="FunFam" id="3.40.50.300:FF:001492">
    <property type="entry name" value="ABC transporter ATP-binding protein/permease"/>
    <property type="match status" value="1"/>
</dbReference>
<evidence type="ECO:0000256" key="3">
    <source>
        <dbReference type="ARBA" id="ARBA00022741"/>
    </source>
</evidence>
<dbReference type="InterPro" id="IPR003439">
    <property type="entry name" value="ABC_transporter-like_ATP-bd"/>
</dbReference>
<dbReference type="GO" id="GO:0140359">
    <property type="term" value="F:ABC-type transporter activity"/>
    <property type="evidence" value="ECO:0007669"/>
    <property type="project" value="InterPro"/>
</dbReference>
<keyword evidence="4 10" id="KW-0067">ATP-binding</keyword>
<keyword evidence="3" id="KW-0547">Nucleotide-binding</keyword>
<dbReference type="Gene3D" id="1.20.1560.10">
    <property type="entry name" value="ABC transporter type 1, transmembrane domain"/>
    <property type="match status" value="1"/>
</dbReference>
<dbReference type="PROSITE" id="PS50929">
    <property type="entry name" value="ABC_TM1F"/>
    <property type="match status" value="1"/>
</dbReference>
<feature type="domain" description="ABC transporter" evidence="8">
    <location>
        <begin position="345"/>
        <end position="578"/>
    </location>
</feature>
<dbReference type="InterPro" id="IPR011527">
    <property type="entry name" value="ABC1_TM_dom"/>
</dbReference>
<feature type="transmembrane region" description="Helical" evidence="7">
    <location>
        <begin position="12"/>
        <end position="34"/>
    </location>
</feature>
<evidence type="ECO:0000256" key="6">
    <source>
        <dbReference type="ARBA" id="ARBA00023136"/>
    </source>
</evidence>
<feature type="domain" description="ABC transmembrane type-1" evidence="9">
    <location>
        <begin position="14"/>
        <end position="310"/>
    </location>
</feature>
<feature type="transmembrane region" description="Helical" evidence="7">
    <location>
        <begin position="146"/>
        <end position="163"/>
    </location>
</feature>
<dbReference type="PANTHER" id="PTHR24221:SF233">
    <property type="entry name" value="ATP-BINDING_PERMEASE FUSION ABC TRANSPORTER-RELATED"/>
    <property type="match status" value="1"/>
</dbReference>
<evidence type="ECO:0000256" key="2">
    <source>
        <dbReference type="ARBA" id="ARBA00022692"/>
    </source>
</evidence>
<dbReference type="SUPFAM" id="SSF52540">
    <property type="entry name" value="P-loop containing nucleoside triphosphate hydrolases"/>
    <property type="match status" value="1"/>
</dbReference>
<dbReference type="Pfam" id="PF00664">
    <property type="entry name" value="ABC_membrane"/>
    <property type="match status" value="1"/>
</dbReference>
<dbReference type="GO" id="GO:0016887">
    <property type="term" value="F:ATP hydrolysis activity"/>
    <property type="evidence" value="ECO:0007669"/>
    <property type="project" value="InterPro"/>
</dbReference>
<organism evidence="10">
    <name type="scientific">Sedimenticola thiotaurini</name>
    <dbReference type="NCBI Taxonomy" id="1543721"/>
    <lineage>
        <taxon>Bacteria</taxon>
        <taxon>Pseudomonadati</taxon>
        <taxon>Pseudomonadota</taxon>
        <taxon>Gammaproteobacteria</taxon>
        <taxon>Chromatiales</taxon>
        <taxon>Sedimenticolaceae</taxon>
        <taxon>Sedimenticola</taxon>
    </lineage>
</organism>
<feature type="transmembrane region" description="Helical" evidence="7">
    <location>
        <begin position="273"/>
        <end position="293"/>
    </location>
</feature>
<comment type="subcellular location">
    <subcellularLocation>
        <location evidence="1">Cell membrane</location>
        <topology evidence="1">Multi-pass membrane protein</topology>
    </subcellularLocation>
</comment>
<dbReference type="GO" id="GO:0005886">
    <property type="term" value="C:plasma membrane"/>
    <property type="evidence" value="ECO:0007669"/>
    <property type="project" value="UniProtKB-SubCell"/>
</dbReference>
<dbReference type="InterPro" id="IPR003593">
    <property type="entry name" value="AAA+_ATPase"/>
</dbReference>
<evidence type="ECO:0000313" key="10">
    <source>
        <dbReference type="EMBL" id="HEB95205.1"/>
    </source>
</evidence>
<reference evidence="10" key="1">
    <citation type="journal article" date="2020" name="mSystems">
        <title>Genome- and Community-Level Interaction Insights into Carbon Utilization and Element Cycling Functions of Hydrothermarchaeota in Hydrothermal Sediment.</title>
        <authorList>
            <person name="Zhou Z."/>
            <person name="Liu Y."/>
            <person name="Xu W."/>
            <person name="Pan J."/>
            <person name="Luo Z.H."/>
            <person name="Li M."/>
        </authorList>
    </citation>
    <scope>NUCLEOTIDE SEQUENCE [LARGE SCALE GENOMIC DNA]</scope>
    <source>
        <strain evidence="10">HyVt-443</strain>
    </source>
</reference>
<dbReference type="PANTHER" id="PTHR24221">
    <property type="entry name" value="ATP-BINDING CASSETTE SUB-FAMILY B"/>
    <property type="match status" value="1"/>
</dbReference>
<feature type="transmembrane region" description="Helical" evidence="7">
    <location>
        <begin position="169"/>
        <end position="186"/>
    </location>
</feature>
<keyword evidence="2 7" id="KW-0812">Transmembrane</keyword>
<dbReference type="InterPro" id="IPR017871">
    <property type="entry name" value="ABC_transporter-like_CS"/>
</dbReference>
<evidence type="ECO:0000259" key="9">
    <source>
        <dbReference type="PROSITE" id="PS50929"/>
    </source>
</evidence>
<dbReference type="InterPro" id="IPR036640">
    <property type="entry name" value="ABC1_TM_sf"/>
</dbReference>
<feature type="transmembrane region" description="Helical" evidence="7">
    <location>
        <begin position="61"/>
        <end position="84"/>
    </location>
</feature>